<reference evidence="2 3" key="1">
    <citation type="submission" date="2023-07" db="EMBL/GenBank/DDBJ databases">
        <title>Paenibacillus sp. JX-17 nov. isolated from soil.</title>
        <authorList>
            <person name="Wan Y."/>
            <person name="Liu B."/>
        </authorList>
    </citation>
    <scope>NUCLEOTIDE SEQUENCE [LARGE SCALE GENOMIC DNA]</scope>
    <source>
        <strain evidence="2 3">JX-17</strain>
    </source>
</reference>
<keyword evidence="2" id="KW-0808">Transferase</keyword>
<evidence type="ECO:0000313" key="2">
    <source>
        <dbReference type="EMBL" id="MDO7907559.1"/>
    </source>
</evidence>
<proteinExistence type="predicted"/>
<organism evidence="2 3">
    <name type="scientific">Paenibacillus lacisoli</name>
    <dbReference type="NCBI Taxonomy" id="3064525"/>
    <lineage>
        <taxon>Bacteria</taxon>
        <taxon>Bacillati</taxon>
        <taxon>Bacillota</taxon>
        <taxon>Bacilli</taxon>
        <taxon>Bacillales</taxon>
        <taxon>Paenibacillaceae</taxon>
        <taxon>Paenibacillus</taxon>
    </lineage>
</organism>
<evidence type="ECO:0000256" key="1">
    <source>
        <dbReference type="SAM" id="MobiDB-lite"/>
    </source>
</evidence>
<accession>A0ABT9CE53</accession>
<evidence type="ECO:0000313" key="3">
    <source>
        <dbReference type="Proteomes" id="UP001240171"/>
    </source>
</evidence>
<gene>
    <name evidence="2" type="ORF">Q5741_14210</name>
</gene>
<protein>
    <submittedName>
        <fullName evidence="2">Tyrosine protein kinase</fullName>
    </submittedName>
</protein>
<feature type="region of interest" description="Disordered" evidence="1">
    <location>
        <begin position="128"/>
        <end position="179"/>
    </location>
</feature>
<feature type="compositionally biased region" description="Basic residues" evidence="1">
    <location>
        <begin position="165"/>
        <end position="179"/>
    </location>
</feature>
<sequence>MSQHYYNRGPRHQRSIAEPYTTTPSSYPGLDAYLDAPPQAEASSFLPFNPVESTTAVTPAAAPAKSGGGLLGGLGNLGNLGDLKGIIDRMGGIDGMLATLTKVQKVMGSIQQIAPMAKLIMGALPFGSKGSTKGSDADSTDYEEYTPPRRRKKKKSAARKNSSSSRRKPKKRKRTSAAR</sequence>
<dbReference type="EMBL" id="JAUQTB010000008">
    <property type="protein sequence ID" value="MDO7907559.1"/>
    <property type="molecule type" value="Genomic_DNA"/>
</dbReference>
<feature type="region of interest" description="Disordered" evidence="1">
    <location>
        <begin position="1"/>
        <end position="22"/>
    </location>
</feature>
<feature type="compositionally biased region" description="Basic residues" evidence="1">
    <location>
        <begin position="148"/>
        <end position="158"/>
    </location>
</feature>
<name>A0ABT9CE53_9BACL</name>
<dbReference type="GO" id="GO:0016301">
    <property type="term" value="F:kinase activity"/>
    <property type="evidence" value="ECO:0007669"/>
    <property type="project" value="UniProtKB-KW"/>
</dbReference>
<comment type="caution">
    <text evidence="2">The sequence shown here is derived from an EMBL/GenBank/DDBJ whole genome shotgun (WGS) entry which is preliminary data.</text>
</comment>
<keyword evidence="2" id="KW-0418">Kinase</keyword>
<dbReference type="Proteomes" id="UP001240171">
    <property type="component" value="Unassembled WGS sequence"/>
</dbReference>
<dbReference type="RefSeq" id="WP_305024771.1">
    <property type="nucleotide sequence ID" value="NZ_JAUQTB010000008.1"/>
</dbReference>
<keyword evidence="3" id="KW-1185">Reference proteome</keyword>